<keyword evidence="11 13" id="KW-0472">Membrane</keyword>
<feature type="transmembrane region" description="Helical" evidence="13">
    <location>
        <begin position="281"/>
        <end position="302"/>
    </location>
</feature>
<dbReference type="GO" id="GO:0005886">
    <property type="term" value="C:plasma membrane"/>
    <property type="evidence" value="ECO:0007669"/>
    <property type="project" value="UniProtKB-SubCell"/>
</dbReference>
<evidence type="ECO:0000256" key="7">
    <source>
        <dbReference type="ARBA" id="ARBA00022475"/>
    </source>
</evidence>
<dbReference type="GO" id="GO:0015297">
    <property type="term" value="F:antiporter activity"/>
    <property type="evidence" value="ECO:0007669"/>
    <property type="project" value="UniProtKB-KW"/>
</dbReference>
<keyword evidence="9 13" id="KW-1133">Transmembrane helix</keyword>
<keyword evidence="7" id="KW-1003">Cell membrane</keyword>
<evidence type="ECO:0000256" key="8">
    <source>
        <dbReference type="ARBA" id="ARBA00022692"/>
    </source>
</evidence>
<feature type="transmembrane region" description="Helical" evidence="13">
    <location>
        <begin position="202"/>
        <end position="220"/>
    </location>
</feature>
<dbReference type="PANTHER" id="PTHR43298">
    <property type="entry name" value="MULTIDRUG RESISTANCE PROTEIN NORM-RELATED"/>
    <property type="match status" value="1"/>
</dbReference>
<dbReference type="AlphaFoldDB" id="A0A0V8GCR2"/>
<dbReference type="GO" id="GO:0042910">
    <property type="term" value="F:xenobiotic transmembrane transporter activity"/>
    <property type="evidence" value="ECO:0007669"/>
    <property type="project" value="InterPro"/>
</dbReference>
<evidence type="ECO:0000256" key="4">
    <source>
        <dbReference type="ARBA" id="ARBA00020268"/>
    </source>
</evidence>
<keyword evidence="5" id="KW-0813">Transport</keyword>
<name>A0A0V8GCR2_9BACL</name>
<comment type="caution">
    <text evidence="14">The sequence shown here is derived from an EMBL/GenBank/DDBJ whole genome shotgun (WGS) entry which is preliminary data.</text>
</comment>
<feature type="transmembrane region" description="Helical" evidence="13">
    <location>
        <begin position="314"/>
        <end position="337"/>
    </location>
</feature>
<dbReference type="OrthoDB" id="9780160at2"/>
<feature type="transmembrane region" description="Helical" evidence="13">
    <location>
        <begin position="241"/>
        <end position="269"/>
    </location>
</feature>
<evidence type="ECO:0000256" key="1">
    <source>
        <dbReference type="ARBA" id="ARBA00003408"/>
    </source>
</evidence>
<comment type="similarity">
    <text evidence="3">Belongs to the multi antimicrobial extrusion (MATE) (TC 2.A.66.1) family.</text>
</comment>
<evidence type="ECO:0000256" key="13">
    <source>
        <dbReference type="SAM" id="Phobius"/>
    </source>
</evidence>
<accession>A0A0V8GCR2</accession>
<dbReference type="NCBIfam" id="TIGR00797">
    <property type="entry name" value="matE"/>
    <property type="match status" value="1"/>
</dbReference>
<evidence type="ECO:0000256" key="2">
    <source>
        <dbReference type="ARBA" id="ARBA00004651"/>
    </source>
</evidence>
<protein>
    <recommendedName>
        <fullName evidence="4">Probable multidrug resistance protein NorM</fullName>
    </recommendedName>
    <alternativeName>
        <fullName evidence="12">Multidrug-efflux transporter</fullName>
    </alternativeName>
</protein>
<dbReference type="RefSeq" id="WP_058265717.1">
    <property type="nucleotide sequence ID" value="NZ_FMYN01000005.1"/>
</dbReference>
<feature type="transmembrane region" description="Helical" evidence="13">
    <location>
        <begin position="17"/>
        <end position="34"/>
    </location>
</feature>
<reference evidence="14 15" key="1">
    <citation type="journal article" date="2015" name="Int. J. Syst. Evol. Microbiol.">
        <title>Exiguobacterium enclense sp. nov., isolated from sediment.</title>
        <authorList>
            <person name="Dastager S.G."/>
            <person name="Mawlankar R."/>
            <person name="Sonalkar V.V."/>
            <person name="Thorat M.N."/>
            <person name="Mual P."/>
            <person name="Verma A."/>
            <person name="Krishnamurthi S."/>
            <person name="Tang S.K."/>
            <person name="Li W.J."/>
        </authorList>
    </citation>
    <scope>NUCLEOTIDE SEQUENCE [LARGE SCALE GENOMIC DNA]</scope>
    <source>
        <strain evidence="14 15">NIO-1109</strain>
    </source>
</reference>
<dbReference type="GO" id="GO:0006811">
    <property type="term" value="P:monoatomic ion transport"/>
    <property type="evidence" value="ECO:0007669"/>
    <property type="project" value="UniProtKB-KW"/>
</dbReference>
<evidence type="ECO:0000256" key="3">
    <source>
        <dbReference type="ARBA" id="ARBA00010199"/>
    </source>
</evidence>
<dbReference type="PANTHER" id="PTHR43298:SF2">
    <property type="entry name" value="FMN_FAD EXPORTER YEEO-RELATED"/>
    <property type="match status" value="1"/>
</dbReference>
<comment type="function">
    <text evidence="1">Multidrug efflux pump.</text>
</comment>
<evidence type="ECO:0000256" key="6">
    <source>
        <dbReference type="ARBA" id="ARBA00022449"/>
    </source>
</evidence>
<dbReference type="CDD" id="cd13131">
    <property type="entry name" value="MATE_NorM_like"/>
    <property type="match status" value="1"/>
</dbReference>
<evidence type="ECO:0000313" key="15">
    <source>
        <dbReference type="Proteomes" id="UP000053797"/>
    </source>
</evidence>
<dbReference type="EMBL" id="LNQL01000005">
    <property type="protein sequence ID" value="KSU48060.1"/>
    <property type="molecule type" value="Genomic_DNA"/>
</dbReference>
<dbReference type="PIRSF" id="PIRSF006603">
    <property type="entry name" value="DinF"/>
    <property type="match status" value="1"/>
</dbReference>
<feature type="transmembrane region" description="Helical" evidence="13">
    <location>
        <begin position="420"/>
        <end position="439"/>
    </location>
</feature>
<evidence type="ECO:0000256" key="12">
    <source>
        <dbReference type="ARBA" id="ARBA00031636"/>
    </source>
</evidence>
<evidence type="ECO:0000313" key="14">
    <source>
        <dbReference type="EMBL" id="KSU48060.1"/>
    </source>
</evidence>
<keyword evidence="6" id="KW-0050">Antiport</keyword>
<dbReference type="Pfam" id="PF01554">
    <property type="entry name" value="MatE"/>
    <property type="match status" value="2"/>
</dbReference>
<gene>
    <name evidence="14" type="ORF">AS033_13035</name>
</gene>
<evidence type="ECO:0000256" key="9">
    <source>
        <dbReference type="ARBA" id="ARBA00022989"/>
    </source>
</evidence>
<feature type="transmembrane region" description="Helical" evidence="13">
    <location>
        <begin position="54"/>
        <end position="75"/>
    </location>
</feature>
<proteinExistence type="inferred from homology"/>
<sequence length="451" mass="49122">MLETVTFSGKMKQFMKIFFPILVTQVAFYLISFFDTVMAGRYGSADLAGVGVGASLWAPVYTGLTGILLAVAPLVSQAMGAKREREVKRIVMQALYVAVVIIGLTVVIGLIAVNPILERMELSAEAREVARNYLVMLALGIVPMFVFFVLRTLVDSLGKSNITMVLLLISLPINVLFNYLFIFGSFGFPELGGVGAGVATAITYWILCLAIIAVVFKGELFQRLGILRRFYRPDMKRIKELILLGAPIGLAIFSEVSIFSAVTLLLGAYGDVIIGAYQAAINFASFVYMIPLSAASALTITVGFEVGAKRIKDAVQYVVIGLTMCVAVSLFSGILLYLKNEELAALYSRDPQVIEAAAHFMILAIFFQLSDAVAAPTQGALRGFKDVNVTFLLTIAAYWVIGLPLGFYLERYTTLGPDGYWWGLIIGLAVGATLLLVRLMHLIRKSRRLAA</sequence>
<dbReference type="InterPro" id="IPR050222">
    <property type="entry name" value="MATE_MdtK"/>
</dbReference>
<organism evidence="14 15">
    <name type="scientific">Exiguobacterium indicum</name>
    <dbReference type="NCBI Taxonomy" id="296995"/>
    <lineage>
        <taxon>Bacteria</taxon>
        <taxon>Bacillati</taxon>
        <taxon>Bacillota</taxon>
        <taxon>Bacilli</taxon>
        <taxon>Bacillales</taxon>
        <taxon>Bacillales Family XII. Incertae Sedis</taxon>
        <taxon>Exiguobacterium</taxon>
    </lineage>
</organism>
<feature type="transmembrane region" description="Helical" evidence="13">
    <location>
        <begin position="95"/>
        <end position="113"/>
    </location>
</feature>
<dbReference type="Proteomes" id="UP000053797">
    <property type="component" value="Unassembled WGS sequence"/>
</dbReference>
<evidence type="ECO:0000256" key="5">
    <source>
        <dbReference type="ARBA" id="ARBA00022448"/>
    </source>
</evidence>
<dbReference type="InterPro" id="IPR048279">
    <property type="entry name" value="MdtK-like"/>
</dbReference>
<dbReference type="InterPro" id="IPR002528">
    <property type="entry name" value="MATE_fam"/>
</dbReference>
<evidence type="ECO:0000256" key="11">
    <source>
        <dbReference type="ARBA" id="ARBA00023136"/>
    </source>
</evidence>
<feature type="transmembrane region" description="Helical" evidence="13">
    <location>
        <begin position="133"/>
        <end position="150"/>
    </location>
</feature>
<feature type="transmembrane region" description="Helical" evidence="13">
    <location>
        <begin position="162"/>
        <end position="182"/>
    </location>
</feature>
<keyword evidence="10" id="KW-0406">Ion transport</keyword>
<feature type="transmembrane region" description="Helical" evidence="13">
    <location>
        <begin position="387"/>
        <end position="408"/>
    </location>
</feature>
<keyword evidence="8 13" id="KW-0812">Transmembrane</keyword>
<evidence type="ECO:0000256" key="10">
    <source>
        <dbReference type="ARBA" id="ARBA00023065"/>
    </source>
</evidence>
<feature type="transmembrane region" description="Helical" evidence="13">
    <location>
        <begin position="357"/>
        <end position="375"/>
    </location>
</feature>
<comment type="subcellular location">
    <subcellularLocation>
        <location evidence="2">Cell membrane</location>
        <topology evidence="2">Multi-pass membrane protein</topology>
    </subcellularLocation>
</comment>